<dbReference type="InterPro" id="IPR016163">
    <property type="entry name" value="Ald_DH_C"/>
</dbReference>
<evidence type="ECO:0000313" key="8">
    <source>
        <dbReference type="EMBL" id="ANG62879.1"/>
    </source>
</evidence>
<dbReference type="Gene3D" id="3.40.309.10">
    <property type="entry name" value="Aldehyde Dehydrogenase, Chain A, domain 2"/>
    <property type="match status" value="1"/>
</dbReference>
<dbReference type="InterPro" id="IPR016162">
    <property type="entry name" value="Ald_DH_N"/>
</dbReference>
<dbReference type="Gene3D" id="3.40.605.10">
    <property type="entry name" value="Aldehyde Dehydrogenase, Chain A, domain 1"/>
    <property type="match status" value="1"/>
</dbReference>
<organism evidence="8 9">
    <name type="scientific">Marinobacterium aestuarii</name>
    <dbReference type="NCBI Taxonomy" id="1821621"/>
    <lineage>
        <taxon>Bacteria</taxon>
        <taxon>Pseudomonadati</taxon>
        <taxon>Pseudomonadota</taxon>
        <taxon>Gammaproteobacteria</taxon>
        <taxon>Oceanospirillales</taxon>
        <taxon>Oceanospirillaceae</taxon>
        <taxon>Marinobacterium</taxon>
    </lineage>
</organism>
<dbReference type="FunFam" id="3.40.605.10:FF:000007">
    <property type="entry name" value="NAD/NADP-dependent betaine aldehyde dehydrogenase"/>
    <property type="match status" value="1"/>
</dbReference>
<evidence type="ECO:0000256" key="2">
    <source>
        <dbReference type="ARBA" id="ARBA00023002"/>
    </source>
</evidence>
<proteinExistence type="inferred from homology"/>
<evidence type="ECO:0000256" key="1">
    <source>
        <dbReference type="ARBA" id="ARBA00009986"/>
    </source>
</evidence>
<dbReference type="Proteomes" id="UP000078070">
    <property type="component" value="Chromosome"/>
</dbReference>
<dbReference type="STRING" id="1821621.A8C75_10545"/>
<dbReference type="PROSITE" id="PS00070">
    <property type="entry name" value="ALDEHYDE_DEHYDR_CYS"/>
    <property type="match status" value="1"/>
</dbReference>
<dbReference type="SUPFAM" id="SSF53720">
    <property type="entry name" value="ALDH-like"/>
    <property type="match status" value="1"/>
</dbReference>
<reference evidence="8 9" key="2">
    <citation type="journal article" date="2018" name="Int. J. Syst. Evol. Microbiol.">
        <title>Marinobacterium aestuarii sp. nov., a benzene-degrading marine bacterium isolated from estuary sediment.</title>
        <authorList>
            <person name="Bae S.S."/>
            <person name="Jung J."/>
            <person name="Chung D."/>
            <person name="Baek K."/>
        </authorList>
    </citation>
    <scope>NUCLEOTIDE SEQUENCE [LARGE SCALE GENOMIC DNA]</scope>
    <source>
        <strain evidence="8 9">ST58-10</strain>
    </source>
</reference>
<dbReference type="PANTHER" id="PTHR43860">
    <property type="entry name" value="BETAINE ALDEHYDE DEHYDROGENASE"/>
    <property type="match status" value="1"/>
</dbReference>
<comment type="pathway">
    <text evidence="4">Amine and polyamine biosynthesis; betaine biosynthesis via choline pathway; betaine from betaine aldehyde: step 1/1.</text>
</comment>
<gene>
    <name evidence="8" type="ORF">A8C75_10545</name>
</gene>
<keyword evidence="9" id="KW-1185">Reference proteome</keyword>
<dbReference type="InterPro" id="IPR016161">
    <property type="entry name" value="Ald_DH/histidinol_DH"/>
</dbReference>
<evidence type="ECO:0000256" key="4">
    <source>
        <dbReference type="ARBA" id="ARBA00037921"/>
    </source>
</evidence>
<reference evidence="9" key="1">
    <citation type="submission" date="2016-05" db="EMBL/GenBank/DDBJ databases">
        <authorList>
            <person name="Baek K."/>
            <person name="Yang S.-J."/>
        </authorList>
    </citation>
    <scope>NUCLEOTIDE SEQUENCE [LARGE SCALE GENOMIC DNA]</scope>
    <source>
        <strain evidence="9">ST58-10</strain>
    </source>
</reference>
<protein>
    <submittedName>
        <fullName evidence="8">Aldehyde dehydrogenase</fullName>
    </submittedName>
</protein>
<dbReference type="PROSITE" id="PS00687">
    <property type="entry name" value="ALDEHYDE_DEHYDR_GLU"/>
    <property type="match status" value="1"/>
</dbReference>
<dbReference type="RefSeq" id="WP_067381776.1">
    <property type="nucleotide sequence ID" value="NZ_CP015839.1"/>
</dbReference>
<dbReference type="InterPro" id="IPR029510">
    <property type="entry name" value="Ald_DH_CS_GLU"/>
</dbReference>
<dbReference type="CDD" id="cd07110">
    <property type="entry name" value="ALDH_F10_BADH"/>
    <property type="match status" value="1"/>
</dbReference>
<dbReference type="InterPro" id="IPR015590">
    <property type="entry name" value="Aldehyde_DH_dom"/>
</dbReference>
<comment type="similarity">
    <text evidence="1 6">Belongs to the aldehyde dehydrogenase family.</text>
</comment>
<evidence type="ECO:0000259" key="7">
    <source>
        <dbReference type="Pfam" id="PF00171"/>
    </source>
</evidence>
<dbReference type="OrthoDB" id="9812625at2"/>
<keyword evidence="3" id="KW-0520">NAD</keyword>
<dbReference type="AlphaFoldDB" id="A0A1A9EZC4"/>
<dbReference type="PANTHER" id="PTHR43860:SF2">
    <property type="entry name" value="BETAINE ALDEHYDE DEHYDROGENASE-RELATED"/>
    <property type="match status" value="1"/>
</dbReference>
<dbReference type="Pfam" id="PF00171">
    <property type="entry name" value="Aldedh"/>
    <property type="match status" value="1"/>
</dbReference>
<evidence type="ECO:0000256" key="5">
    <source>
        <dbReference type="PROSITE-ProRule" id="PRU10007"/>
    </source>
</evidence>
<dbReference type="EMBL" id="CP015839">
    <property type="protein sequence ID" value="ANG62879.1"/>
    <property type="molecule type" value="Genomic_DNA"/>
</dbReference>
<accession>A0A1A9EZC4</accession>
<feature type="domain" description="Aldehyde dehydrogenase" evidence="7">
    <location>
        <begin position="11"/>
        <end position="475"/>
    </location>
</feature>
<dbReference type="InterPro" id="IPR016160">
    <property type="entry name" value="Ald_DH_CS_CYS"/>
</dbReference>
<feature type="active site" evidence="5">
    <location>
        <position position="250"/>
    </location>
</feature>
<keyword evidence="2 6" id="KW-0560">Oxidoreductase</keyword>
<evidence type="ECO:0000256" key="3">
    <source>
        <dbReference type="ARBA" id="ARBA00023027"/>
    </source>
</evidence>
<evidence type="ECO:0000313" key="9">
    <source>
        <dbReference type="Proteomes" id="UP000078070"/>
    </source>
</evidence>
<dbReference type="FunFam" id="3.40.309.10:FF:000012">
    <property type="entry name" value="Betaine aldehyde dehydrogenase"/>
    <property type="match status" value="1"/>
</dbReference>
<dbReference type="GO" id="GO:0016620">
    <property type="term" value="F:oxidoreductase activity, acting on the aldehyde or oxo group of donors, NAD or NADP as acceptor"/>
    <property type="evidence" value="ECO:0007669"/>
    <property type="project" value="InterPro"/>
</dbReference>
<name>A0A1A9EZC4_9GAMM</name>
<evidence type="ECO:0000256" key="6">
    <source>
        <dbReference type="RuleBase" id="RU003345"/>
    </source>
</evidence>
<sequence length="485" mass="51656">MYDKLFINGDWVAPRCGKTLAVINPATEEVIAEVAAGGAADVDRAVAAAKQAFTGWSKTSGAQRGVYLRAIARAIEARAQELAALSSSNNGKPLFEAQIDIEDAIATWDYYAGLAEQLDARQNAEVPLAMPGYRSSSRLEPAGVVGLIVPWNFPFVTTAWKVAPALAAGCTLVLKPSEVTPLVELQLGTIAQSVGLPAGVINIVCGSGSDVGSALTVHPDIAKISFTGSNRVGEIVMQSVAKQVKGLSLELGGKSPMLVMDDADLDQATDWILGGIFYNAGQMCSATSRLLLHDSIAPKLLQRLKTATQALKLGDAFEEGVQMGPLTSKAQFDTVMGYIERGRAEGLTLLTGGTRAEGFERGYFIEPTIFVDVPTDSALWREEIFGPVLCVRTFSSEAEAIELANDSDFGLAAGIISQDSARAQRIAEQLQAGHIWINSLQVVCPETSWGGFKRSGIGRELGPWGLSAYQEVKHITRPLSELESN</sequence>
<dbReference type="KEGG" id="mars:A8C75_10545"/>